<sequence length="348" mass="38452">MFAHLVTVAKGLFTRQEPEEAHPGSAGASAATNPTMVTATRQRVVAPESAKDHTNAVTTNAKRKIQSTSTAKTDGQQTKRRKRSSLEAAETTEGDVAHDTSPKTEHKSSAPPAKSNHFRFDSEEPMLPEETHPEEISQTPNHAEDEDDDDSDDAPEAIDNSAQLLKMKEQAKKQERAQQREEEVKKEKRRKMDERRKLQAKSSMKHKETAVPDDLLSESTATLQGSTTQDVRRRALPALLPDEILNAEPIARPPTPPVEDAVIKAKKSNKLRFLDKTDKVPKDVQVGDVSIRVLDTPSSKKKTKTTLPPKASKAGRNAKDSWLKRDRSTAQVNGLRRTTGGPSGFVRR</sequence>
<dbReference type="GeneID" id="81399901"/>
<dbReference type="EMBL" id="JAPMSZ010000012">
    <property type="protein sequence ID" value="KAJ5081943.1"/>
    <property type="molecule type" value="Genomic_DNA"/>
</dbReference>
<feature type="compositionally biased region" description="Acidic residues" evidence="1">
    <location>
        <begin position="144"/>
        <end position="156"/>
    </location>
</feature>
<feature type="compositionally biased region" description="Basic and acidic residues" evidence="1">
    <location>
        <begin position="166"/>
        <end position="197"/>
    </location>
</feature>
<name>A0A9W9JUB7_9EURO</name>
<feature type="region of interest" description="Disordered" evidence="1">
    <location>
        <begin position="14"/>
        <end position="230"/>
    </location>
</feature>
<evidence type="ECO:0000313" key="3">
    <source>
        <dbReference type="Proteomes" id="UP001141434"/>
    </source>
</evidence>
<accession>A0A9W9JUB7</accession>
<dbReference type="Proteomes" id="UP001141434">
    <property type="component" value="Unassembled WGS sequence"/>
</dbReference>
<reference evidence="2" key="2">
    <citation type="journal article" date="2023" name="IMA Fungus">
        <title>Comparative genomic study of the Penicillium genus elucidates a diverse pangenome and 15 lateral gene transfer events.</title>
        <authorList>
            <person name="Petersen C."/>
            <person name="Sorensen T."/>
            <person name="Nielsen M.R."/>
            <person name="Sondergaard T.E."/>
            <person name="Sorensen J.L."/>
            <person name="Fitzpatrick D.A."/>
            <person name="Frisvad J.C."/>
            <person name="Nielsen K.L."/>
        </authorList>
    </citation>
    <scope>NUCLEOTIDE SEQUENCE</scope>
    <source>
        <strain evidence="2">IBT 34128</strain>
    </source>
</reference>
<keyword evidence="3" id="KW-1185">Reference proteome</keyword>
<comment type="caution">
    <text evidence="2">The sequence shown here is derived from an EMBL/GenBank/DDBJ whole genome shotgun (WGS) entry which is preliminary data.</text>
</comment>
<dbReference type="GO" id="GO:0030515">
    <property type="term" value="F:snoRNA binding"/>
    <property type="evidence" value="ECO:0007669"/>
    <property type="project" value="InterPro"/>
</dbReference>
<protein>
    <recommendedName>
        <fullName evidence="4">Immediate-early protein</fullName>
    </recommendedName>
</protein>
<evidence type="ECO:0000256" key="1">
    <source>
        <dbReference type="SAM" id="MobiDB-lite"/>
    </source>
</evidence>
<dbReference type="AlphaFoldDB" id="A0A9W9JUB7"/>
<gene>
    <name evidence="2" type="ORF">NUU61_010207</name>
</gene>
<feature type="compositionally biased region" description="Low complexity" evidence="1">
    <location>
        <begin position="305"/>
        <end position="314"/>
    </location>
</feature>
<feature type="compositionally biased region" description="Basic and acidic residues" evidence="1">
    <location>
        <begin position="95"/>
        <end position="108"/>
    </location>
</feature>
<feature type="compositionally biased region" description="Polar residues" evidence="1">
    <location>
        <begin position="55"/>
        <end position="76"/>
    </location>
</feature>
<feature type="compositionally biased region" description="Basic and acidic residues" evidence="1">
    <location>
        <begin position="317"/>
        <end position="328"/>
    </location>
</feature>
<feature type="compositionally biased region" description="Polar residues" evidence="1">
    <location>
        <begin position="30"/>
        <end position="41"/>
    </location>
</feature>
<organism evidence="2 3">
    <name type="scientific">Penicillium alfredii</name>
    <dbReference type="NCBI Taxonomy" id="1506179"/>
    <lineage>
        <taxon>Eukaryota</taxon>
        <taxon>Fungi</taxon>
        <taxon>Dikarya</taxon>
        <taxon>Ascomycota</taxon>
        <taxon>Pezizomycotina</taxon>
        <taxon>Eurotiomycetes</taxon>
        <taxon>Eurotiomycetidae</taxon>
        <taxon>Eurotiales</taxon>
        <taxon>Aspergillaceae</taxon>
        <taxon>Penicillium</taxon>
    </lineage>
</organism>
<proteinExistence type="predicted"/>
<feature type="region of interest" description="Disordered" evidence="1">
    <location>
        <begin position="295"/>
        <end position="348"/>
    </location>
</feature>
<dbReference type="RefSeq" id="XP_056507230.1">
    <property type="nucleotide sequence ID" value="XM_056660732.1"/>
</dbReference>
<dbReference type="Pfam" id="PF08297">
    <property type="entry name" value="U3_snoRNA_assoc"/>
    <property type="match status" value="1"/>
</dbReference>
<reference evidence="2" key="1">
    <citation type="submission" date="2022-11" db="EMBL/GenBank/DDBJ databases">
        <authorList>
            <person name="Petersen C."/>
        </authorList>
    </citation>
    <scope>NUCLEOTIDE SEQUENCE</scope>
    <source>
        <strain evidence="2">IBT 34128</strain>
    </source>
</reference>
<dbReference type="OrthoDB" id="5423707at2759"/>
<dbReference type="InterPro" id="IPR013268">
    <property type="entry name" value="UTP16"/>
</dbReference>
<evidence type="ECO:0008006" key="4">
    <source>
        <dbReference type="Google" id="ProtNLM"/>
    </source>
</evidence>
<evidence type="ECO:0000313" key="2">
    <source>
        <dbReference type="EMBL" id="KAJ5081943.1"/>
    </source>
</evidence>
<feature type="compositionally biased region" description="Polar residues" evidence="1">
    <location>
        <begin position="217"/>
        <end position="229"/>
    </location>
</feature>
<dbReference type="GO" id="GO:0006364">
    <property type="term" value="P:rRNA processing"/>
    <property type="evidence" value="ECO:0007669"/>
    <property type="project" value="InterPro"/>
</dbReference>